<feature type="chain" id="PRO_5012319086" description="Peptidase family M28" evidence="1">
    <location>
        <begin position="19"/>
        <end position="419"/>
    </location>
</feature>
<dbReference type="Gene3D" id="3.50.30.30">
    <property type="match status" value="1"/>
</dbReference>
<dbReference type="STRING" id="947013.SAMN04488109_1576"/>
<dbReference type="EMBL" id="FQWQ01000001">
    <property type="protein sequence ID" value="SHG72728.1"/>
    <property type="molecule type" value="Genomic_DNA"/>
</dbReference>
<dbReference type="RefSeq" id="WP_073132540.1">
    <property type="nucleotide sequence ID" value="NZ_FQWQ01000001.1"/>
</dbReference>
<feature type="signal peptide" evidence="1">
    <location>
        <begin position="1"/>
        <end position="18"/>
    </location>
</feature>
<evidence type="ECO:0000256" key="1">
    <source>
        <dbReference type="SAM" id="SignalP"/>
    </source>
</evidence>
<dbReference type="SUPFAM" id="SSF53187">
    <property type="entry name" value="Zn-dependent exopeptidases"/>
    <property type="match status" value="1"/>
</dbReference>
<sequence length="419" mass="45146">MKRIFLFMGLWATASAFAQPNPAASAFEGSKLFGTVTRYVSLGEHRTGTPTDFATSEWLGKELAASGYTVKYYEFSLKQFFPEVVRVTDSKKRALEAFPFWYVSDSIKLDVEGALTAQATSVKDKIVVVNFTSDQPGQSGQQLLEKLSGLIAAGAKAIIGYTESEAGEIAALNAPKAARPWKAPIVLVSPGDARQLLAQEGQTVKVTLKGTFKQVTARNVYGTIGNGDQYVVVSTPISGWFGCGGERGPGVATWLALAQWAAAKKLPYTFVFTGNSGHELGGWGAKAFLDGGAPPVDKTKLWVHLGAGIATLAWKATPSGLVKEDKVDANRNFFYSSAVATSFQDAFKDVSGNKWPTTQRAGGELIYVIDKGYPNVAGAAYSHPYFHMKRDDASKTSPAILEEVAVAFRNFIENQVRPQ</sequence>
<dbReference type="Gene3D" id="3.40.630.10">
    <property type="entry name" value="Zn peptidases"/>
    <property type="match status" value="1"/>
</dbReference>
<keyword evidence="3" id="KW-1185">Reference proteome</keyword>
<dbReference type="Proteomes" id="UP000184212">
    <property type="component" value="Unassembled WGS sequence"/>
</dbReference>
<dbReference type="OrthoDB" id="975226at2"/>
<accession>A0A1M5M684</accession>
<keyword evidence="1" id="KW-0732">Signal</keyword>
<dbReference type="AlphaFoldDB" id="A0A1M5M684"/>
<organism evidence="2 3">
    <name type="scientific">Chryseolinea serpens</name>
    <dbReference type="NCBI Taxonomy" id="947013"/>
    <lineage>
        <taxon>Bacteria</taxon>
        <taxon>Pseudomonadati</taxon>
        <taxon>Bacteroidota</taxon>
        <taxon>Cytophagia</taxon>
        <taxon>Cytophagales</taxon>
        <taxon>Fulvivirgaceae</taxon>
        <taxon>Chryseolinea</taxon>
    </lineage>
</organism>
<evidence type="ECO:0000313" key="3">
    <source>
        <dbReference type="Proteomes" id="UP000184212"/>
    </source>
</evidence>
<protein>
    <recommendedName>
        <fullName evidence="4">Peptidase family M28</fullName>
    </recommendedName>
</protein>
<evidence type="ECO:0000313" key="2">
    <source>
        <dbReference type="EMBL" id="SHG72728.1"/>
    </source>
</evidence>
<reference evidence="2 3" key="1">
    <citation type="submission" date="2016-11" db="EMBL/GenBank/DDBJ databases">
        <authorList>
            <person name="Jaros S."/>
            <person name="Januszkiewicz K."/>
            <person name="Wedrychowicz H."/>
        </authorList>
    </citation>
    <scope>NUCLEOTIDE SEQUENCE [LARGE SCALE GENOMIC DNA]</scope>
    <source>
        <strain evidence="2 3">DSM 24574</strain>
    </source>
</reference>
<proteinExistence type="predicted"/>
<evidence type="ECO:0008006" key="4">
    <source>
        <dbReference type="Google" id="ProtNLM"/>
    </source>
</evidence>
<name>A0A1M5M684_9BACT</name>
<gene>
    <name evidence="2" type="ORF">SAMN04488109_1576</name>
</gene>